<keyword evidence="2" id="KW-1185">Reference proteome</keyword>
<dbReference type="Proteomes" id="UP000250079">
    <property type="component" value="Chromosome"/>
</dbReference>
<organism evidence="1 2">
    <name type="scientific">Granulosicoccus antarcticus IMCC3135</name>
    <dbReference type="NCBI Taxonomy" id="1192854"/>
    <lineage>
        <taxon>Bacteria</taxon>
        <taxon>Pseudomonadati</taxon>
        <taxon>Pseudomonadota</taxon>
        <taxon>Gammaproteobacteria</taxon>
        <taxon>Chromatiales</taxon>
        <taxon>Granulosicoccaceae</taxon>
        <taxon>Granulosicoccus</taxon>
    </lineage>
</organism>
<dbReference type="KEGG" id="gai:IMCC3135_28340"/>
<name>A0A2Z2P2W5_9GAMM</name>
<dbReference type="AlphaFoldDB" id="A0A2Z2P2W5"/>
<protein>
    <submittedName>
        <fullName evidence="1">Uncharacterized protein</fullName>
    </submittedName>
</protein>
<evidence type="ECO:0000313" key="1">
    <source>
        <dbReference type="EMBL" id="ASJ75720.1"/>
    </source>
</evidence>
<accession>A0A2Z2P2W5</accession>
<proteinExistence type="predicted"/>
<dbReference type="EMBL" id="CP018632">
    <property type="protein sequence ID" value="ASJ75720.1"/>
    <property type="molecule type" value="Genomic_DNA"/>
</dbReference>
<reference evidence="1 2" key="1">
    <citation type="submission" date="2016-12" db="EMBL/GenBank/DDBJ databases">
        <authorList>
            <person name="Song W.-J."/>
            <person name="Kurnit D.M."/>
        </authorList>
    </citation>
    <scope>NUCLEOTIDE SEQUENCE [LARGE SCALE GENOMIC DNA]</scope>
    <source>
        <strain evidence="1 2">IMCC3135</strain>
    </source>
</reference>
<sequence>MDLGSDCIQIDVTDSKMRLILNKGYLTQDLTPSRRSLFSDSLLTTMQTHLKYNNECLGILTQDG</sequence>
<evidence type="ECO:0000313" key="2">
    <source>
        <dbReference type="Proteomes" id="UP000250079"/>
    </source>
</evidence>
<gene>
    <name evidence="1" type="ORF">IMCC3135_28340</name>
</gene>